<keyword evidence="9 15" id="KW-0822">Tryptophan biosynthesis</keyword>
<evidence type="ECO:0000256" key="4">
    <source>
        <dbReference type="ARBA" id="ARBA00011575"/>
    </source>
</evidence>
<dbReference type="Gene3D" id="3.60.120.10">
    <property type="entry name" value="Anthranilate synthase"/>
    <property type="match status" value="1"/>
</dbReference>
<accession>A0ABT9VEE0</accession>
<dbReference type="PRINTS" id="PR00095">
    <property type="entry name" value="ANTSNTHASEI"/>
</dbReference>
<dbReference type="EC" id="4.1.3.27" evidence="5 15"/>
<dbReference type="Pfam" id="PF04715">
    <property type="entry name" value="Anth_synt_I_N"/>
    <property type="match status" value="1"/>
</dbReference>
<protein>
    <recommendedName>
        <fullName evidence="6 15">Anthranilate synthase component 1</fullName>
        <ecNumber evidence="5 15">4.1.3.27</ecNumber>
    </recommendedName>
</protein>
<dbReference type="RefSeq" id="WP_306975734.1">
    <property type="nucleotide sequence ID" value="NZ_JAUSTQ010000004.1"/>
</dbReference>
<dbReference type="PANTHER" id="PTHR11236:SF48">
    <property type="entry name" value="ISOCHORISMATE SYNTHASE MENF"/>
    <property type="match status" value="1"/>
</dbReference>
<evidence type="ECO:0000256" key="8">
    <source>
        <dbReference type="ARBA" id="ARBA00022723"/>
    </source>
</evidence>
<keyword evidence="7 15" id="KW-0028">Amino-acid biosynthesis</keyword>
<evidence type="ECO:0000259" key="16">
    <source>
        <dbReference type="Pfam" id="PF00425"/>
    </source>
</evidence>
<evidence type="ECO:0000256" key="10">
    <source>
        <dbReference type="ARBA" id="ARBA00022842"/>
    </source>
</evidence>
<keyword evidence="10 15" id="KW-0460">Magnesium</keyword>
<evidence type="ECO:0000256" key="5">
    <source>
        <dbReference type="ARBA" id="ARBA00012266"/>
    </source>
</evidence>
<evidence type="ECO:0000256" key="7">
    <source>
        <dbReference type="ARBA" id="ARBA00022605"/>
    </source>
</evidence>
<evidence type="ECO:0000313" key="19">
    <source>
        <dbReference type="Proteomes" id="UP001224359"/>
    </source>
</evidence>
<dbReference type="Proteomes" id="UP001224359">
    <property type="component" value="Unassembled WGS sequence"/>
</dbReference>
<dbReference type="Pfam" id="PF00425">
    <property type="entry name" value="Chorismate_bind"/>
    <property type="match status" value="1"/>
</dbReference>
<name>A0ABT9VEE0_9BACI</name>
<evidence type="ECO:0000256" key="12">
    <source>
        <dbReference type="ARBA" id="ARBA00023239"/>
    </source>
</evidence>
<evidence type="ECO:0000256" key="2">
    <source>
        <dbReference type="ARBA" id="ARBA00004873"/>
    </source>
</evidence>
<evidence type="ECO:0000256" key="15">
    <source>
        <dbReference type="RuleBase" id="RU364045"/>
    </source>
</evidence>
<evidence type="ECO:0000256" key="9">
    <source>
        <dbReference type="ARBA" id="ARBA00022822"/>
    </source>
</evidence>
<dbReference type="InterPro" id="IPR005801">
    <property type="entry name" value="ADC_synthase"/>
</dbReference>
<dbReference type="EMBL" id="JAUSTQ010000004">
    <property type="protein sequence ID" value="MDQ0159337.1"/>
    <property type="molecule type" value="Genomic_DNA"/>
</dbReference>
<keyword evidence="19" id="KW-1185">Reference proteome</keyword>
<dbReference type="InterPro" id="IPR006805">
    <property type="entry name" value="Anth_synth_I_N"/>
</dbReference>
<feature type="domain" description="Chorismate-utilising enzyme C-terminal" evidence="16">
    <location>
        <begin position="196"/>
        <end position="449"/>
    </location>
</feature>
<organism evidence="18 19">
    <name type="scientific">Alkalibacillus salilacus</name>
    <dbReference type="NCBI Taxonomy" id="284582"/>
    <lineage>
        <taxon>Bacteria</taxon>
        <taxon>Bacillati</taxon>
        <taxon>Bacillota</taxon>
        <taxon>Bacilli</taxon>
        <taxon>Bacillales</taxon>
        <taxon>Bacillaceae</taxon>
        <taxon>Alkalibacillus</taxon>
    </lineage>
</organism>
<comment type="caution">
    <text evidence="18">The sequence shown here is derived from an EMBL/GenBank/DDBJ whole genome shotgun (WGS) entry which is preliminary data.</text>
</comment>
<dbReference type="InterPro" id="IPR015890">
    <property type="entry name" value="Chorismate_C"/>
</dbReference>
<dbReference type="NCBIfam" id="TIGR00564">
    <property type="entry name" value="trpE_most"/>
    <property type="match status" value="1"/>
</dbReference>
<comment type="cofactor">
    <cofactor evidence="1 15">
        <name>Mg(2+)</name>
        <dbReference type="ChEBI" id="CHEBI:18420"/>
    </cofactor>
</comment>
<evidence type="ECO:0000256" key="1">
    <source>
        <dbReference type="ARBA" id="ARBA00001946"/>
    </source>
</evidence>
<dbReference type="GO" id="GO:0004049">
    <property type="term" value="F:anthranilate synthase activity"/>
    <property type="evidence" value="ECO:0007669"/>
    <property type="project" value="UniProtKB-EC"/>
</dbReference>
<dbReference type="PANTHER" id="PTHR11236">
    <property type="entry name" value="AMINOBENZOATE/ANTHRANILATE SYNTHASE"/>
    <property type="match status" value="1"/>
</dbReference>
<evidence type="ECO:0000313" key="18">
    <source>
        <dbReference type="EMBL" id="MDQ0159337.1"/>
    </source>
</evidence>
<comment type="catalytic activity">
    <reaction evidence="14 15">
        <text>chorismate + L-glutamine = anthranilate + pyruvate + L-glutamate + H(+)</text>
        <dbReference type="Rhea" id="RHEA:21732"/>
        <dbReference type="ChEBI" id="CHEBI:15361"/>
        <dbReference type="ChEBI" id="CHEBI:15378"/>
        <dbReference type="ChEBI" id="CHEBI:16567"/>
        <dbReference type="ChEBI" id="CHEBI:29748"/>
        <dbReference type="ChEBI" id="CHEBI:29985"/>
        <dbReference type="ChEBI" id="CHEBI:58359"/>
        <dbReference type="EC" id="4.1.3.27"/>
    </reaction>
</comment>
<dbReference type="InterPro" id="IPR005256">
    <property type="entry name" value="Anth_synth_I_PabB"/>
</dbReference>
<proteinExistence type="inferred from homology"/>
<comment type="similarity">
    <text evidence="3 15">Belongs to the anthranilate synthase component I family.</text>
</comment>
<keyword evidence="12 15" id="KW-0456">Lyase</keyword>
<keyword evidence="8 15" id="KW-0479">Metal-binding</keyword>
<comment type="pathway">
    <text evidence="2 15">Amino-acid biosynthesis; L-tryptophan biosynthesis; L-tryptophan from chorismate: step 1/5.</text>
</comment>
<evidence type="ECO:0000259" key="17">
    <source>
        <dbReference type="Pfam" id="PF04715"/>
    </source>
</evidence>
<evidence type="ECO:0000256" key="13">
    <source>
        <dbReference type="ARBA" id="ARBA00025634"/>
    </source>
</evidence>
<dbReference type="SUPFAM" id="SSF56322">
    <property type="entry name" value="ADC synthase"/>
    <property type="match status" value="1"/>
</dbReference>
<evidence type="ECO:0000256" key="3">
    <source>
        <dbReference type="ARBA" id="ARBA00009562"/>
    </source>
</evidence>
<evidence type="ECO:0000256" key="11">
    <source>
        <dbReference type="ARBA" id="ARBA00023141"/>
    </source>
</evidence>
<dbReference type="InterPro" id="IPR019999">
    <property type="entry name" value="Anth_synth_I-like"/>
</dbReference>
<feature type="domain" description="Anthranilate synthase component I N-terminal" evidence="17">
    <location>
        <begin position="11"/>
        <end position="145"/>
    </location>
</feature>
<reference evidence="18 19" key="1">
    <citation type="submission" date="2023-07" db="EMBL/GenBank/DDBJ databases">
        <title>Genomic Encyclopedia of Type Strains, Phase IV (KMG-IV): sequencing the most valuable type-strain genomes for metagenomic binning, comparative biology and taxonomic classification.</title>
        <authorList>
            <person name="Goeker M."/>
        </authorList>
    </citation>
    <scope>NUCLEOTIDE SEQUENCE [LARGE SCALE GENOMIC DNA]</scope>
    <source>
        <strain evidence="18 19">DSM 16460</strain>
    </source>
</reference>
<keyword evidence="11 15" id="KW-0057">Aromatic amino acid biosynthesis</keyword>
<comment type="subunit">
    <text evidence="4 15">Heterotetramer consisting of two non-identical subunits: a beta subunit (TrpG) and a large alpha subunit (TrpE).</text>
</comment>
<gene>
    <name evidence="15" type="primary">trpE</name>
    <name evidence="18" type="ORF">J2S77_001301</name>
</gene>
<comment type="function">
    <text evidence="13 15">Part of a heterotetrameric complex that catalyzes the two-step biosynthesis of anthranilate, an intermediate in the biosynthesis of L-tryptophan. In the first step, the glutamine-binding beta subunit (TrpG) of anthranilate synthase (AS) provides the glutamine amidotransferase activity which generates ammonia as a substrate that, along with chorismate, is used in the second step, catalyzed by the large alpha subunit of AS (TrpE) to produce anthranilate. In the absence of TrpG, TrpE can synthesize anthranilate directly from chorismate and high concentrations of ammonia.</text>
</comment>
<evidence type="ECO:0000256" key="6">
    <source>
        <dbReference type="ARBA" id="ARBA00020653"/>
    </source>
</evidence>
<sequence length="457" mass="51597">MRYHHDTIEGDQHTPISIYSNLTGRRKFLLESSLKHEDNGRYSFIGANPFYEFIAYGNQITETNLITQQSTTTRQDPLIALNALIDEHVTVDIDIPFFAGGVGYLAYDLAKQFESIGGTQHDDVNMPDVHLMFYEKVVVYDHLLQDIHCFIFDRWITEESIDFDTEANRLLHDIQTGQPEVETDFTLGEFQSNFSQAKYKQYVDLIKEKIKAGDVFQTVLSQRLTATCSGDAFQFYRQLRKQNPSPYMYYIDFVDYQVIGASPESLVKVQDRTVTTNPIAGTRKRGQNTDEDQALADELLTDEKEIAEHQMLVDLGRHDIGRIAKPGTIKLTKYMVIERYRFVMHIVSEVSGQMNPDISSLEALKATLPAGTVSGAPKIRAMQLLNELEPTKRGAYSGAVGYLNINGNLDFALTIRTMIIKDGLAHVQAGAGVVHDSDPESEYQETLNKAKALMEVL</sequence>
<evidence type="ECO:0000256" key="14">
    <source>
        <dbReference type="ARBA" id="ARBA00047683"/>
    </source>
</evidence>